<keyword evidence="5" id="KW-0456">Lyase</keyword>
<evidence type="ECO:0000256" key="3">
    <source>
        <dbReference type="ARBA" id="ARBA00009263"/>
    </source>
</evidence>
<comment type="catalytic activity">
    <reaction evidence="1">
        <text>GDP-alpha-D-mannose = GDP-4-dehydro-alpha-D-rhamnose + H2O</text>
        <dbReference type="Rhea" id="RHEA:23820"/>
        <dbReference type="ChEBI" id="CHEBI:15377"/>
        <dbReference type="ChEBI" id="CHEBI:57527"/>
        <dbReference type="ChEBI" id="CHEBI:57964"/>
        <dbReference type="EC" id="4.2.1.47"/>
    </reaction>
</comment>
<evidence type="ECO:0000313" key="8">
    <source>
        <dbReference type="EMBL" id="ANB19618.1"/>
    </source>
</evidence>
<name>A0A160DXY8_9GAMM</name>
<dbReference type="PANTHER" id="PTHR43715">
    <property type="entry name" value="GDP-MANNOSE 4,6-DEHYDRATASE"/>
    <property type="match status" value="1"/>
</dbReference>
<dbReference type="GO" id="GO:0008446">
    <property type="term" value="F:GDP-mannose 4,6-dehydratase activity"/>
    <property type="evidence" value="ECO:0007669"/>
    <property type="project" value="UniProtKB-EC"/>
</dbReference>
<evidence type="ECO:0000256" key="4">
    <source>
        <dbReference type="ARBA" id="ARBA00011989"/>
    </source>
</evidence>
<comment type="cofactor">
    <cofactor evidence="2">
        <name>NADP(+)</name>
        <dbReference type="ChEBI" id="CHEBI:58349"/>
    </cofactor>
</comment>
<evidence type="ECO:0000256" key="2">
    <source>
        <dbReference type="ARBA" id="ARBA00001937"/>
    </source>
</evidence>
<dbReference type="Proteomes" id="UP000076830">
    <property type="component" value="Chromosome"/>
</dbReference>
<dbReference type="KEGG" id="dko:I596_3630"/>
<dbReference type="STRING" id="1300342.I596_3630"/>
<protein>
    <recommendedName>
        <fullName evidence="4">GDP-mannose 4,6-dehydratase</fullName>
        <ecNumber evidence="4">4.2.1.47</ecNumber>
    </recommendedName>
</protein>
<dbReference type="FunFam" id="3.40.50.720:FF:000924">
    <property type="entry name" value="GDP-mannose 4,6 dehydratase"/>
    <property type="match status" value="1"/>
</dbReference>
<reference evidence="8 9" key="1">
    <citation type="submission" date="2016-04" db="EMBL/GenBank/DDBJ databases">
        <title>Complete genome sequence of Dokdonella koreensis DS-123T.</title>
        <authorList>
            <person name="Kim J.F."/>
            <person name="Lee H."/>
            <person name="Kwak M.-J."/>
        </authorList>
    </citation>
    <scope>NUCLEOTIDE SEQUENCE [LARGE SCALE GENOMIC DNA]</scope>
    <source>
        <strain evidence="8 9">DS-123</strain>
    </source>
</reference>
<dbReference type="EMBL" id="CP015249">
    <property type="protein sequence ID" value="ANB19618.1"/>
    <property type="molecule type" value="Genomic_DNA"/>
</dbReference>
<feature type="domain" description="NAD(P)-binding" evidence="7">
    <location>
        <begin position="14"/>
        <end position="338"/>
    </location>
</feature>
<dbReference type="InterPro" id="IPR016040">
    <property type="entry name" value="NAD(P)-bd_dom"/>
</dbReference>
<dbReference type="SUPFAM" id="SSF51735">
    <property type="entry name" value="NAD(P)-binding Rossmann-fold domains"/>
    <property type="match status" value="1"/>
</dbReference>
<comment type="similarity">
    <text evidence="3">Belongs to the NAD(P)-dependent epimerase/dehydratase family. GDP-mannose 4,6-dehydratase subfamily.</text>
</comment>
<dbReference type="Gene3D" id="3.40.50.720">
    <property type="entry name" value="NAD(P)-binding Rossmann-like Domain"/>
    <property type="match status" value="1"/>
</dbReference>
<dbReference type="Pfam" id="PF16363">
    <property type="entry name" value="GDP_Man_Dehyd"/>
    <property type="match status" value="1"/>
</dbReference>
<evidence type="ECO:0000256" key="1">
    <source>
        <dbReference type="ARBA" id="ARBA00000188"/>
    </source>
</evidence>
<proteinExistence type="inferred from homology"/>
<accession>A0A160DXY8</accession>
<dbReference type="GO" id="GO:0042351">
    <property type="term" value="P:'de novo' GDP-L-fucose biosynthetic process"/>
    <property type="evidence" value="ECO:0007669"/>
    <property type="project" value="TreeGrafter"/>
</dbReference>
<dbReference type="Gene3D" id="3.90.25.10">
    <property type="entry name" value="UDP-galactose 4-epimerase, domain 1"/>
    <property type="match status" value="1"/>
</dbReference>
<comment type="function">
    <text evidence="6">Catalyzes the conversion of GDP-D-mannose to GDP-4-dehydro-6-deoxy-D-mannose.</text>
</comment>
<evidence type="ECO:0000256" key="5">
    <source>
        <dbReference type="ARBA" id="ARBA00023239"/>
    </source>
</evidence>
<dbReference type="CDD" id="cd05260">
    <property type="entry name" value="GDP_MD_SDR_e"/>
    <property type="match status" value="1"/>
</dbReference>
<dbReference type="PATRIC" id="fig|1300342.3.peg.3549"/>
<sequence>MPDPVAPLPYARALITGIGGQDGALLAQHLLAAGVAVDGTYRPGGATPAWRLAELRIGADPGLRLHALDLGDAAACRELVAAVRPQAIFHLAGQSRVADSFTDPLASIAANGGSTLHLLEALRNEARDAHFVLAASAEIFGRPRQAPQDETTPPAPATPYGVSKLLAHTAVGAWRASYGLRASSAILFNHESEWRDEAFVTRKITRAAARIALGREDAVALGNLDAERDFGYAPEYVAALAAMAAQPHGDDFVLASGRAARIRAFATLAFAAAGIALTWRGSGAEEVAVDAAGRVRVTVDPGLLRPVDAALLLGDAAKARRVLGFAPQVDLAELARRMVTADLEREGRA</sequence>
<dbReference type="InterPro" id="IPR006368">
    <property type="entry name" value="GDP_Man_deHydtase"/>
</dbReference>
<dbReference type="PANTHER" id="PTHR43715:SF1">
    <property type="entry name" value="GDP-MANNOSE 4,6 DEHYDRATASE"/>
    <property type="match status" value="1"/>
</dbReference>
<evidence type="ECO:0000313" key="9">
    <source>
        <dbReference type="Proteomes" id="UP000076830"/>
    </source>
</evidence>
<keyword evidence="9" id="KW-1185">Reference proteome</keyword>
<dbReference type="RefSeq" id="WP_067650699.1">
    <property type="nucleotide sequence ID" value="NZ_CP015249.1"/>
</dbReference>
<dbReference type="EC" id="4.2.1.47" evidence="4"/>
<evidence type="ECO:0000259" key="7">
    <source>
        <dbReference type="Pfam" id="PF16363"/>
    </source>
</evidence>
<evidence type="ECO:0000256" key="6">
    <source>
        <dbReference type="ARBA" id="ARBA00059383"/>
    </source>
</evidence>
<organism evidence="8 9">
    <name type="scientific">Dokdonella koreensis DS-123</name>
    <dbReference type="NCBI Taxonomy" id="1300342"/>
    <lineage>
        <taxon>Bacteria</taxon>
        <taxon>Pseudomonadati</taxon>
        <taxon>Pseudomonadota</taxon>
        <taxon>Gammaproteobacteria</taxon>
        <taxon>Lysobacterales</taxon>
        <taxon>Rhodanobacteraceae</taxon>
        <taxon>Dokdonella</taxon>
    </lineage>
</organism>
<dbReference type="AlphaFoldDB" id="A0A160DXY8"/>
<dbReference type="InterPro" id="IPR036291">
    <property type="entry name" value="NAD(P)-bd_dom_sf"/>
</dbReference>
<gene>
    <name evidence="8" type="ORF">I596_3630</name>
</gene>